<sequence length="53" mass="6252">MMDNDPKHTSKSTSEWLKKNKMKTLEWPSQSPELNLIEMLENPPMWLNYNSSA</sequence>
<dbReference type="AlphaFoldDB" id="A0A8C1UNT5"/>
<dbReference type="GO" id="GO:0003676">
    <property type="term" value="F:nucleic acid binding"/>
    <property type="evidence" value="ECO:0007669"/>
    <property type="project" value="InterPro"/>
</dbReference>
<dbReference type="Gene3D" id="3.30.420.10">
    <property type="entry name" value="Ribonuclease H-like superfamily/Ribonuclease H"/>
    <property type="match status" value="1"/>
</dbReference>
<dbReference type="InterPro" id="IPR038717">
    <property type="entry name" value="Tc1-like_DDE_dom"/>
</dbReference>
<organism evidence="2 3">
    <name type="scientific">Cyprinus carpio</name>
    <name type="common">Common carp</name>
    <dbReference type="NCBI Taxonomy" id="7962"/>
    <lineage>
        <taxon>Eukaryota</taxon>
        <taxon>Metazoa</taxon>
        <taxon>Chordata</taxon>
        <taxon>Craniata</taxon>
        <taxon>Vertebrata</taxon>
        <taxon>Euteleostomi</taxon>
        <taxon>Actinopterygii</taxon>
        <taxon>Neopterygii</taxon>
        <taxon>Teleostei</taxon>
        <taxon>Ostariophysi</taxon>
        <taxon>Cypriniformes</taxon>
        <taxon>Cyprinidae</taxon>
        <taxon>Cyprininae</taxon>
        <taxon>Cyprinus</taxon>
    </lineage>
</organism>
<dbReference type="Proteomes" id="UP000694700">
    <property type="component" value="Unplaced"/>
</dbReference>
<proteinExistence type="predicted"/>
<evidence type="ECO:0000259" key="1">
    <source>
        <dbReference type="Pfam" id="PF13358"/>
    </source>
</evidence>
<dbReference type="Pfam" id="PF13358">
    <property type="entry name" value="DDE_3"/>
    <property type="match status" value="1"/>
</dbReference>
<reference evidence="2" key="1">
    <citation type="submission" date="2025-08" db="UniProtKB">
        <authorList>
            <consortium name="Ensembl"/>
        </authorList>
    </citation>
    <scope>IDENTIFICATION</scope>
</reference>
<evidence type="ECO:0000313" key="3">
    <source>
        <dbReference type="Proteomes" id="UP000694700"/>
    </source>
</evidence>
<accession>A0A8C1UNT5</accession>
<dbReference type="InterPro" id="IPR036397">
    <property type="entry name" value="RNaseH_sf"/>
</dbReference>
<name>A0A8C1UNT5_CYPCA</name>
<dbReference type="Ensembl" id="ENSCCRT00015041170.1">
    <property type="protein sequence ID" value="ENSCCRP00015039812.1"/>
    <property type="gene ID" value="ENSCCRG00015016560.1"/>
</dbReference>
<protein>
    <recommendedName>
        <fullName evidence="1">Tc1-like transposase DDE domain-containing protein</fullName>
    </recommendedName>
</protein>
<feature type="domain" description="Tc1-like transposase DDE" evidence="1">
    <location>
        <begin position="2"/>
        <end position="39"/>
    </location>
</feature>
<evidence type="ECO:0000313" key="2">
    <source>
        <dbReference type="Ensembl" id="ENSCCRP00015039812.1"/>
    </source>
</evidence>